<sequence length="229" mass="25597">MVQSSCLRPYMIVERWDEGKIRCRHVGEVTSWTLKAPMRRGPLARTLLALKLCDLPRTRTCAAACRGLASSYLPISGPRRDSDASSFVPAYTRNMLRSLSRTLHSSTGLLSPQLPSGFRAGGLRIPRRSYLASLTERRLSHADANHRHVVADDTINTLFNRRAVIPSPRNDIALILYGLAGTAFWSQYTSQSRMYLWSEEQLPQTLAEVKRTMEKHLIIKSSGTGGGLE</sequence>
<dbReference type="EMBL" id="MU275856">
    <property type="protein sequence ID" value="KAI0050945.1"/>
    <property type="molecule type" value="Genomic_DNA"/>
</dbReference>
<reference evidence="1" key="2">
    <citation type="journal article" date="2022" name="New Phytol.">
        <title>Evolutionary transition to the ectomycorrhizal habit in the genomes of a hyperdiverse lineage of mushroom-forming fungi.</title>
        <authorList>
            <person name="Looney B."/>
            <person name="Miyauchi S."/>
            <person name="Morin E."/>
            <person name="Drula E."/>
            <person name="Courty P.E."/>
            <person name="Kohler A."/>
            <person name="Kuo A."/>
            <person name="LaButti K."/>
            <person name="Pangilinan J."/>
            <person name="Lipzen A."/>
            <person name="Riley R."/>
            <person name="Andreopoulos W."/>
            <person name="He G."/>
            <person name="Johnson J."/>
            <person name="Nolan M."/>
            <person name="Tritt A."/>
            <person name="Barry K.W."/>
            <person name="Grigoriev I.V."/>
            <person name="Nagy L.G."/>
            <person name="Hibbett D."/>
            <person name="Henrissat B."/>
            <person name="Matheny P.B."/>
            <person name="Labbe J."/>
            <person name="Martin F.M."/>
        </authorList>
    </citation>
    <scope>NUCLEOTIDE SEQUENCE</scope>
    <source>
        <strain evidence="1">FP105234-sp</strain>
    </source>
</reference>
<reference evidence="1" key="1">
    <citation type="submission" date="2021-02" db="EMBL/GenBank/DDBJ databases">
        <authorList>
            <consortium name="DOE Joint Genome Institute"/>
            <person name="Ahrendt S."/>
            <person name="Looney B.P."/>
            <person name="Miyauchi S."/>
            <person name="Morin E."/>
            <person name="Drula E."/>
            <person name="Courty P.E."/>
            <person name="Chicoki N."/>
            <person name="Fauchery L."/>
            <person name="Kohler A."/>
            <person name="Kuo A."/>
            <person name="Labutti K."/>
            <person name="Pangilinan J."/>
            <person name="Lipzen A."/>
            <person name="Riley R."/>
            <person name="Andreopoulos W."/>
            <person name="He G."/>
            <person name="Johnson J."/>
            <person name="Barry K.W."/>
            <person name="Grigoriev I.V."/>
            <person name="Nagy L."/>
            <person name="Hibbett D."/>
            <person name="Henrissat B."/>
            <person name="Matheny P.B."/>
            <person name="Labbe J."/>
            <person name="Martin F."/>
        </authorList>
    </citation>
    <scope>NUCLEOTIDE SEQUENCE</scope>
    <source>
        <strain evidence="1">FP105234-sp</strain>
    </source>
</reference>
<protein>
    <submittedName>
        <fullName evidence="1">Uncharacterized protein</fullName>
    </submittedName>
</protein>
<comment type="caution">
    <text evidence="1">The sequence shown here is derived from an EMBL/GenBank/DDBJ whole genome shotgun (WGS) entry which is preliminary data.</text>
</comment>
<dbReference type="Proteomes" id="UP000814033">
    <property type="component" value="Unassembled WGS sequence"/>
</dbReference>
<name>A0ACB8S3Q4_9AGAM</name>
<accession>A0ACB8S3Q4</accession>
<proteinExistence type="predicted"/>
<evidence type="ECO:0000313" key="2">
    <source>
        <dbReference type="Proteomes" id="UP000814033"/>
    </source>
</evidence>
<keyword evidence="2" id="KW-1185">Reference proteome</keyword>
<evidence type="ECO:0000313" key="1">
    <source>
        <dbReference type="EMBL" id="KAI0050945.1"/>
    </source>
</evidence>
<gene>
    <name evidence="1" type="ORF">FA95DRAFT_413196</name>
</gene>
<organism evidence="1 2">
    <name type="scientific">Auriscalpium vulgare</name>
    <dbReference type="NCBI Taxonomy" id="40419"/>
    <lineage>
        <taxon>Eukaryota</taxon>
        <taxon>Fungi</taxon>
        <taxon>Dikarya</taxon>
        <taxon>Basidiomycota</taxon>
        <taxon>Agaricomycotina</taxon>
        <taxon>Agaricomycetes</taxon>
        <taxon>Russulales</taxon>
        <taxon>Auriscalpiaceae</taxon>
        <taxon>Auriscalpium</taxon>
    </lineage>
</organism>